<evidence type="ECO:0000256" key="1">
    <source>
        <dbReference type="SAM" id="MobiDB-lite"/>
    </source>
</evidence>
<protein>
    <submittedName>
        <fullName evidence="3">Uncharacterized protein LOC115755985</fullName>
    </submittedName>
</protein>
<evidence type="ECO:0000313" key="3">
    <source>
        <dbReference type="RefSeq" id="XP_048141382.1"/>
    </source>
</evidence>
<dbReference type="Proteomes" id="UP000827889">
    <property type="component" value="Chromosome 9"/>
</dbReference>
<keyword evidence="2" id="KW-1185">Reference proteome</keyword>
<dbReference type="RefSeq" id="XP_048141382.1">
    <property type="nucleotide sequence ID" value="XM_048285425.1"/>
</dbReference>
<feature type="compositionally biased region" description="Polar residues" evidence="1">
    <location>
        <begin position="42"/>
        <end position="61"/>
    </location>
</feature>
<reference evidence="3" key="1">
    <citation type="submission" date="2025-08" db="UniProtKB">
        <authorList>
            <consortium name="RefSeq"/>
        </authorList>
    </citation>
    <scope>IDENTIFICATION</scope>
    <source>
        <tissue evidence="3">Leaf</tissue>
    </source>
</reference>
<feature type="compositionally biased region" description="Basic and acidic residues" evidence="1">
    <location>
        <begin position="92"/>
        <end position="110"/>
    </location>
</feature>
<sequence length="125" mass="13575">MMVPNDLPEPVLGINFARDMLFQMINELPTVCESVKEFGKPNDQSNTTMLQKPESCSTVEMSSPHKDESDHCGSSSFGQNKSSATYVNSSADDSRAQKDKTGAAIEDGHIDGSSSRGQILWNACE</sequence>
<name>A0ABM3HXQ5_9MYRT</name>
<feature type="compositionally biased region" description="Polar residues" evidence="1">
    <location>
        <begin position="72"/>
        <end position="91"/>
    </location>
</feature>
<evidence type="ECO:0000313" key="2">
    <source>
        <dbReference type="Proteomes" id="UP000827889"/>
    </source>
</evidence>
<gene>
    <name evidence="3" type="primary">LOC115755985</name>
</gene>
<proteinExistence type="predicted"/>
<organism evidence="2 3">
    <name type="scientific">Rhodamnia argentea</name>
    <dbReference type="NCBI Taxonomy" id="178133"/>
    <lineage>
        <taxon>Eukaryota</taxon>
        <taxon>Viridiplantae</taxon>
        <taxon>Streptophyta</taxon>
        <taxon>Embryophyta</taxon>
        <taxon>Tracheophyta</taxon>
        <taxon>Spermatophyta</taxon>
        <taxon>Magnoliopsida</taxon>
        <taxon>eudicotyledons</taxon>
        <taxon>Gunneridae</taxon>
        <taxon>Pentapetalae</taxon>
        <taxon>rosids</taxon>
        <taxon>malvids</taxon>
        <taxon>Myrtales</taxon>
        <taxon>Myrtaceae</taxon>
        <taxon>Myrtoideae</taxon>
        <taxon>Myrteae</taxon>
        <taxon>Australasian group</taxon>
        <taxon>Rhodamnia</taxon>
    </lineage>
</organism>
<accession>A0ABM3HXQ5</accession>
<feature type="region of interest" description="Disordered" evidence="1">
    <location>
        <begin position="38"/>
        <end position="118"/>
    </location>
</feature>
<dbReference type="GeneID" id="115755985"/>